<protein>
    <recommendedName>
        <fullName evidence="3">Sensor histidine kinase</fullName>
    </recommendedName>
</protein>
<organism evidence="1 2">
    <name type="scientific">Sphingomonas glacialis</name>
    <dbReference type="NCBI Taxonomy" id="658225"/>
    <lineage>
        <taxon>Bacteria</taxon>
        <taxon>Pseudomonadati</taxon>
        <taxon>Pseudomonadota</taxon>
        <taxon>Alphaproteobacteria</taxon>
        <taxon>Sphingomonadales</taxon>
        <taxon>Sphingomonadaceae</taxon>
        <taxon>Sphingomonas</taxon>
    </lineage>
</organism>
<dbReference type="EMBL" id="BNAQ01000010">
    <property type="protein sequence ID" value="GHH25553.1"/>
    <property type="molecule type" value="Genomic_DNA"/>
</dbReference>
<accession>A0ABQ3LWP2</accession>
<comment type="caution">
    <text evidence="1">The sequence shown here is derived from an EMBL/GenBank/DDBJ whole genome shotgun (WGS) entry which is preliminary data.</text>
</comment>
<sequence length="57" mass="5602">MLDNGVGKLEGATASRSGLNTTIVEALAKQLGARIETVSSAGGMSVSLTSSVAAPLI</sequence>
<proteinExistence type="predicted"/>
<evidence type="ECO:0000313" key="2">
    <source>
        <dbReference type="Proteomes" id="UP000652430"/>
    </source>
</evidence>
<evidence type="ECO:0000313" key="1">
    <source>
        <dbReference type="EMBL" id="GHH25553.1"/>
    </source>
</evidence>
<evidence type="ECO:0008006" key="3">
    <source>
        <dbReference type="Google" id="ProtNLM"/>
    </source>
</evidence>
<name>A0ABQ3LWP2_9SPHN</name>
<dbReference type="Proteomes" id="UP000652430">
    <property type="component" value="Unassembled WGS sequence"/>
</dbReference>
<gene>
    <name evidence="1" type="ORF">GCM10008023_38980</name>
</gene>
<keyword evidence="2" id="KW-1185">Reference proteome</keyword>
<reference evidence="2" key="1">
    <citation type="journal article" date="2019" name="Int. J. Syst. Evol. Microbiol.">
        <title>The Global Catalogue of Microorganisms (GCM) 10K type strain sequencing project: providing services to taxonomists for standard genome sequencing and annotation.</title>
        <authorList>
            <consortium name="The Broad Institute Genomics Platform"/>
            <consortium name="The Broad Institute Genome Sequencing Center for Infectious Disease"/>
            <person name="Wu L."/>
            <person name="Ma J."/>
        </authorList>
    </citation>
    <scope>NUCLEOTIDE SEQUENCE [LARGE SCALE GENOMIC DNA]</scope>
    <source>
        <strain evidence="2">CGMCC 1.8957</strain>
    </source>
</reference>